<evidence type="ECO:0000313" key="1">
    <source>
        <dbReference type="EMBL" id="BDA79462.1"/>
    </source>
</evidence>
<dbReference type="Gene3D" id="2.70.70.10">
    <property type="entry name" value="Glucose Permease (Domain IIA)"/>
    <property type="match status" value="1"/>
</dbReference>
<gene>
    <name evidence="1" type="ORF">LPTSP3_g23920</name>
</gene>
<protein>
    <submittedName>
        <fullName evidence="1">Peptidase M23</fullName>
    </submittedName>
</protein>
<dbReference type="SUPFAM" id="SSF51261">
    <property type="entry name" value="Duplicated hybrid motif"/>
    <property type="match status" value="1"/>
</dbReference>
<evidence type="ECO:0000313" key="2">
    <source>
        <dbReference type="Proteomes" id="UP000245263"/>
    </source>
</evidence>
<accession>A0ABM7UKR0</accession>
<dbReference type="Proteomes" id="UP000245263">
    <property type="component" value="Chromosome 1"/>
</dbReference>
<keyword evidence="2" id="KW-1185">Reference proteome</keyword>
<dbReference type="RefSeq" id="WP_109019133.1">
    <property type="nucleotide sequence ID" value="NZ_AP025028.1"/>
</dbReference>
<dbReference type="InterPro" id="IPR011055">
    <property type="entry name" value="Dup_hybrid_motif"/>
</dbReference>
<proteinExistence type="predicted"/>
<sequence>MIRILFLLISGILFLRPDFSLGSEPHPIPEIPKEDVGFPLPYYSPVTGTFAEIRNHNLHLGSDFKSYGLNGHSILATFDGYVDEISYSKLGYGLSLNFYSPKYKIKSKYAHLHSFGGGFADLENLRRALLMMGEKEGFQVKLPQGLFSSKKGNPIGKTGESGSGISHLHLEFRTEKGIINPLFFPDLHQKDNTPPTISSLFIEGGGLPKPLILEAKETEKGIYSLFDETGNQIKELSLTGKVKVRLSGYDIIRSRNKNNVYGMDLFLNGKEIFRRDFSYLSFEEGAKKHQFYDINRSSLSPPVYFYHMYEQPKDWKEEGFSFDLNKEPSSSGHILEAGLRDASLNRSYIKILIKNESPNGFIVSQATTHFGKKVSSSDRTLSFDVSKNESTGNGKIEIEEKKDATDLPFSIPKGLILKSKIYKIESVNFTWKGDGQGELILPLPPTNKDSLFFWDISIKKFSSVSGKRKANGFSFALSKLGYLMVLEDMSPPSITPMTSLARHIELPEIRSGCFENRYYALNDVGTGFKTTVDLLLDGQSYPYEYDPDRKAIKVTLPKSLYKEKPYLLLEVRAFDFAGNISPPFTDLIVTSGWKNDVYASCPESE</sequence>
<reference evidence="1 2" key="1">
    <citation type="submission" date="2021-08" db="EMBL/GenBank/DDBJ databases">
        <title>Complete genome sequence of Leptospira kobayashii strain E30.</title>
        <authorList>
            <person name="Nakao R."/>
            <person name="Nakamura S."/>
            <person name="Masuzawa T."/>
            <person name="Koizumi N."/>
        </authorList>
    </citation>
    <scope>NUCLEOTIDE SEQUENCE [LARGE SCALE GENOMIC DNA]</scope>
    <source>
        <strain evidence="1 2">E30</strain>
    </source>
</reference>
<organism evidence="1 2">
    <name type="scientific">Leptospira kobayashii</name>
    <dbReference type="NCBI Taxonomy" id="1917830"/>
    <lineage>
        <taxon>Bacteria</taxon>
        <taxon>Pseudomonadati</taxon>
        <taxon>Spirochaetota</taxon>
        <taxon>Spirochaetia</taxon>
        <taxon>Leptospirales</taxon>
        <taxon>Leptospiraceae</taxon>
        <taxon>Leptospira</taxon>
    </lineage>
</organism>
<dbReference type="EMBL" id="AP025028">
    <property type="protein sequence ID" value="BDA79462.1"/>
    <property type="molecule type" value="Genomic_DNA"/>
</dbReference>
<name>A0ABM7UKR0_9LEPT</name>